<dbReference type="EMBL" id="CAKAEH010001814">
    <property type="protein sequence ID" value="CAG9539606.1"/>
    <property type="molecule type" value="Genomic_DNA"/>
</dbReference>
<dbReference type="AlphaFoldDB" id="A0A8J2MD57"/>
<dbReference type="OrthoDB" id="10004495at2759"/>
<reference evidence="1" key="1">
    <citation type="submission" date="2021-09" db="EMBL/GenBank/DDBJ databases">
        <authorList>
            <consortium name="Pathogen Informatics"/>
        </authorList>
    </citation>
    <scope>NUCLEOTIDE SEQUENCE</scope>
</reference>
<dbReference type="Proteomes" id="UP000746747">
    <property type="component" value="Unassembled WGS sequence"/>
</dbReference>
<protein>
    <recommendedName>
        <fullName evidence="3">SAM domain-containing protein</fullName>
    </recommendedName>
</protein>
<evidence type="ECO:0000313" key="2">
    <source>
        <dbReference type="Proteomes" id="UP000746747"/>
    </source>
</evidence>
<gene>
    <name evidence="1" type="ORF">CJOHNSTONI_LOCUS9191</name>
</gene>
<sequence>MLNSNGWQDSEIPMIKSISELCSAHKYEKKYWDLLKERCSPDICQKLEEQEVDYETFLMLTKAEFISFGINRSDARILISIQKMLKEELSKI</sequence>
<name>A0A8J2MD57_9BILA</name>
<organism evidence="1 2">
    <name type="scientific">Cercopithifilaria johnstoni</name>
    <dbReference type="NCBI Taxonomy" id="2874296"/>
    <lineage>
        <taxon>Eukaryota</taxon>
        <taxon>Metazoa</taxon>
        <taxon>Ecdysozoa</taxon>
        <taxon>Nematoda</taxon>
        <taxon>Chromadorea</taxon>
        <taxon>Rhabditida</taxon>
        <taxon>Spirurina</taxon>
        <taxon>Spiruromorpha</taxon>
        <taxon>Filarioidea</taxon>
        <taxon>Onchocercidae</taxon>
        <taxon>Cercopithifilaria</taxon>
    </lineage>
</organism>
<comment type="caution">
    <text evidence="1">The sequence shown here is derived from an EMBL/GenBank/DDBJ whole genome shotgun (WGS) entry which is preliminary data.</text>
</comment>
<proteinExistence type="predicted"/>
<evidence type="ECO:0008006" key="3">
    <source>
        <dbReference type="Google" id="ProtNLM"/>
    </source>
</evidence>
<accession>A0A8J2MD57</accession>
<evidence type="ECO:0000313" key="1">
    <source>
        <dbReference type="EMBL" id="CAG9539606.1"/>
    </source>
</evidence>
<keyword evidence="2" id="KW-1185">Reference proteome</keyword>